<organism evidence="1 2">
    <name type="scientific">Candidatus Aphodocola excrementigallinarum</name>
    <dbReference type="NCBI Taxonomy" id="2840670"/>
    <lineage>
        <taxon>Bacteria</taxon>
        <taxon>Bacillati</taxon>
        <taxon>Bacillota</taxon>
        <taxon>Bacilli</taxon>
        <taxon>Candidatus Aphodocola</taxon>
    </lineage>
</organism>
<reference evidence="1" key="1">
    <citation type="submission" date="2020-10" db="EMBL/GenBank/DDBJ databases">
        <authorList>
            <person name="Gilroy R."/>
        </authorList>
    </citation>
    <scope>NUCLEOTIDE SEQUENCE</scope>
    <source>
        <strain evidence="1">CHK193-30670</strain>
    </source>
</reference>
<dbReference type="EMBL" id="DVMT01000048">
    <property type="protein sequence ID" value="HIU40600.1"/>
    <property type="molecule type" value="Genomic_DNA"/>
</dbReference>
<gene>
    <name evidence="1" type="ORF">IAB68_04805</name>
</gene>
<name>A0A9D1LIA7_9FIRM</name>
<comment type="caution">
    <text evidence="1">The sequence shown here is derived from an EMBL/GenBank/DDBJ whole genome shotgun (WGS) entry which is preliminary data.</text>
</comment>
<evidence type="ECO:0000313" key="1">
    <source>
        <dbReference type="EMBL" id="HIU40600.1"/>
    </source>
</evidence>
<reference evidence="1" key="2">
    <citation type="journal article" date="2021" name="PeerJ">
        <title>Extensive microbial diversity within the chicken gut microbiome revealed by metagenomics and culture.</title>
        <authorList>
            <person name="Gilroy R."/>
            <person name="Ravi A."/>
            <person name="Getino M."/>
            <person name="Pursley I."/>
            <person name="Horton D.L."/>
            <person name="Alikhan N.F."/>
            <person name="Baker D."/>
            <person name="Gharbi K."/>
            <person name="Hall N."/>
            <person name="Watson M."/>
            <person name="Adriaenssens E.M."/>
            <person name="Foster-Nyarko E."/>
            <person name="Jarju S."/>
            <person name="Secka A."/>
            <person name="Antonio M."/>
            <person name="Oren A."/>
            <person name="Chaudhuri R.R."/>
            <person name="La Ragione R."/>
            <person name="Hildebrand F."/>
            <person name="Pallen M.J."/>
        </authorList>
    </citation>
    <scope>NUCLEOTIDE SEQUENCE</scope>
    <source>
        <strain evidence="1">CHK193-30670</strain>
    </source>
</reference>
<sequence>MATKGQKFKKHSDNVKTEILKKIKNGVPHKLLSEQYNISKGTIDTWAHKMKRPELYPNQGQKRGRPKEKNLTLEDYKERYEILKKYQAFLKAQREKK</sequence>
<dbReference type="InterPro" id="IPR009057">
    <property type="entry name" value="Homeodomain-like_sf"/>
</dbReference>
<dbReference type="SUPFAM" id="SSF46689">
    <property type="entry name" value="Homeodomain-like"/>
    <property type="match status" value="1"/>
</dbReference>
<dbReference type="Proteomes" id="UP000824074">
    <property type="component" value="Unassembled WGS sequence"/>
</dbReference>
<dbReference type="AlphaFoldDB" id="A0A9D1LIA7"/>
<protein>
    <submittedName>
        <fullName evidence="1">Uncharacterized protein</fullName>
    </submittedName>
</protein>
<accession>A0A9D1LIA7</accession>
<proteinExistence type="predicted"/>
<evidence type="ECO:0000313" key="2">
    <source>
        <dbReference type="Proteomes" id="UP000824074"/>
    </source>
</evidence>